<evidence type="ECO:0000313" key="2">
    <source>
        <dbReference type="Proteomes" id="UP001178461"/>
    </source>
</evidence>
<protein>
    <submittedName>
        <fullName evidence="1">Uncharacterized protein</fullName>
    </submittedName>
</protein>
<sequence length="102" mass="11959">MNMSSLILFSLLSFRKRSEGKKKHELRSFSRLMNNITQGADADCCMGQSCQTRFLGRWVCFLLRERESWQGGQCGANTQAEILDWLHRCISTVLFYHKHRKE</sequence>
<proteinExistence type="predicted"/>
<reference evidence="1" key="1">
    <citation type="submission" date="2022-12" db="EMBL/GenBank/DDBJ databases">
        <authorList>
            <person name="Alioto T."/>
            <person name="Alioto T."/>
            <person name="Gomez Garrido J."/>
        </authorList>
    </citation>
    <scope>NUCLEOTIDE SEQUENCE</scope>
</reference>
<accession>A0AA35JWA7</accession>
<evidence type="ECO:0000313" key="1">
    <source>
        <dbReference type="EMBL" id="CAI5766459.1"/>
    </source>
</evidence>
<gene>
    <name evidence="1" type="ORF">PODLI_1B022010</name>
</gene>
<dbReference type="AlphaFoldDB" id="A0AA35JWA7"/>
<dbReference type="EMBL" id="OX395127">
    <property type="protein sequence ID" value="CAI5766459.1"/>
    <property type="molecule type" value="Genomic_DNA"/>
</dbReference>
<dbReference type="Proteomes" id="UP001178461">
    <property type="component" value="Chromosome 2"/>
</dbReference>
<name>A0AA35JWA7_9SAUR</name>
<organism evidence="1 2">
    <name type="scientific">Podarcis lilfordi</name>
    <name type="common">Lilford's wall lizard</name>
    <dbReference type="NCBI Taxonomy" id="74358"/>
    <lineage>
        <taxon>Eukaryota</taxon>
        <taxon>Metazoa</taxon>
        <taxon>Chordata</taxon>
        <taxon>Craniata</taxon>
        <taxon>Vertebrata</taxon>
        <taxon>Euteleostomi</taxon>
        <taxon>Lepidosauria</taxon>
        <taxon>Squamata</taxon>
        <taxon>Bifurcata</taxon>
        <taxon>Unidentata</taxon>
        <taxon>Episquamata</taxon>
        <taxon>Laterata</taxon>
        <taxon>Lacertibaenia</taxon>
        <taxon>Lacertidae</taxon>
        <taxon>Podarcis</taxon>
    </lineage>
</organism>
<keyword evidence="2" id="KW-1185">Reference proteome</keyword>